<dbReference type="AlphaFoldDB" id="A0A1G1X565"/>
<dbReference type="Pfam" id="PF02163">
    <property type="entry name" value="Peptidase_M50"/>
    <property type="match status" value="1"/>
</dbReference>
<keyword evidence="7" id="KW-0862">Zinc</keyword>
<evidence type="ECO:0000256" key="3">
    <source>
        <dbReference type="ARBA" id="ARBA00007931"/>
    </source>
</evidence>
<dbReference type="InterPro" id="IPR008915">
    <property type="entry name" value="Peptidase_M50"/>
</dbReference>
<evidence type="ECO:0000256" key="11">
    <source>
        <dbReference type="SAM" id="Phobius"/>
    </source>
</evidence>
<evidence type="ECO:0000256" key="9">
    <source>
        <dbReference type="ARBA" id="ARBA00023049"/>
    </source>
</evidence>
<dbReference type="GO" id="GO:0006508">
    <property type="term" value="P:proteolysis"/>
    <property type="evidence" value="ECO:0007669"/>
    <property type="project" value="UniProtKB-KW"/>
</dbReference>
<dbReference type="SUPFAM" id="SSF50156">
    <property type="entry name" value="PDZ domain-like"/>
    <property type="match status" value="1"/>
</dbReference>
<comment type="subcellular location">
    <subcellularLocation>
        <location evidence="2">Membrane</location>
        <topology evidence="2">Multi-pass membrane protein</topology>
    </subcellularLocation>
</comment>
<reference evidence="13 14" key="1">
    <citation type="journal article" date="2016" name="Nat. Commun.">
        <title>Thousands of microbial genomes shed light on interconnected biogeochemical processes in an aquifer system.</title>
        <authorList>
            <person name="Anantharaman K."/>
            <person name="Brown C.T."/>
            <person name="Hug L.A."/>
            <person name="Sharon I."/>
            <person name="Castelle C.J."/>
            <person name="Probst A.J."/>
            <person name="Thomas B.C."/>
            <person name="Singh A."/>
            <person name="Wilkins M.J."/>
            <person name="Karaoz U."/>
            <person name="Brodie E.L."/>
            <person name="Williams K.H."/>
            <person name="Hubbard S.S."/>
            <person name="Banfield J.F."/>
        </authorList>
    </citation>
    <scope>NUCLEOTIDE SEQUENCE [LARGE SCALE GENOMIC DNA]</scope>
</reference>
<comment type="similarity">
    <text evidence="3">Belongs to the peptidase M50B family.</text>
</comment>
<comment type="caution">
    <text evidence="13">The sequence shown here is derived from an EMBL/GenBank/DDBJ whole genome shotgun (WGS) entry which is preliminary data.</text>
</comment>
<protein>
    <recommendedName>
        <fullName evidence="12">Peptidase M50 domain-containing protein</fullName>
    </recommendedName>
</protein>
<evidence type="ECO:0000256" key="8">
    <source>
        <dbReference type="ARBA" id="ARBA00022989"/>
    </source>
</evidence>
<evidence type="ECO:0000259" key="12">
    <source>
        <dbReference type="Pfam" id="PF02163"/>
    </source>
</evidence>
<comment type="cofactor">
    <cofactor evidence="1">
        <name>Zn(2+)</name>
        <dbReference type="ChEBI" id="CHEBI:29105"/>
    </cofactor>
</comment>
<dbReference type="InterPro" id="IPR036034">
    <property type="entry name" value="PDZ_sf"/>
</dbReference>
<evidence type="ECO:0000256" key="4">
    <source>
        <dbReference type="ARBA" id="ARBA00022670"/>
    </source>
</evidence>
<dbReference type="GO" id="GO:0004222">
    <property type="term" value="F:metalloendopeptidase activity"/>
    <property type="evidence" value="ECO:0007669"/>
    <property type="project" value="InterPro"/>
</dbReference>
<keyword evidence="9" id="KW-0482">Metalloprotease</keyword>
<feature type="domain" description="Peptidase M50" evidence="12">
    <location>
        <begin position="9"/>
        <end position="344"/>
    </location>
</feature>
<dbReference type="CDD" id="cd06163">
    <property type="entry name" value="S2P-M50_PDZ_RseP-like"/>
    <property type="match status" value="1"/>
</dbReference>
<organism evidence="13 14">
    <name type="scientific">Candidatus Andersenbacteria bacterium RIFCSPHIGHO2_12_FULL_45_11</name>
    <dbReference type="NCBI Taxonomy" id="1797281"/>
    <lineage>
        <taxon>Bacteria</taxon>
        <taxon>Candidatus Anderseniibacteriota</taxon>
    </lineage>
</organism>
<evidence type="ECO:0000256" key="10">
    <source>
        <dbReference type="ARBA" id="ARBA00023136"/>
    </source>
</evidence>
<evidence type="ECO:0000256" key="1">
    <source>
        <dbReference type="ARBA" id="ARBA00001947"/>
    </source>
</evidence>
<dbReference type="Proteomes" id="UP000177528">
    <property type="component" value="Unassembled WGS sequence"/>
</dbReference>
<feature type="transmembrane region" description="Helical" evidence="11">
    <location>
        <begin position="285"/>
        <end position="305"/>
    </location>
</feature>
<sequence length="358" mass="38741">MLLATILIFLGLLLVLVLVHEWGHFIVAKKAGCTVEEFGFGFPPRVFGRMWHGTLYSLNLLPLGGFVKIQGEDMDDPNPSATSFASKSAPWRIAILCAGVAMNMLLAIVLLGIQSGLGSPTVVTNENRARLTNIMTYVLEVAPDSPAAQAGLMQYDRIVRYADTQQPGVADIQSLTKTHAGVPTTLEIERAGQHITLDITARANPPEGQGALGISLGETGLHTTVWWKAPWEGAKRTWEMTVGITSQFAGLIQKLFQKESVGQVLTGPIGIAIYTREAASLGISYFLEFAAMISINLAIINILPLPALDGGRVLFVIIEKAIGRRVPGKVESYAHTTGFLLLIGLMIAITFKDIARYF</sequence>
<evidence type="ECO:0000256" key="5">
    <source>
        <dbReference type="ARBA" id="ARBA00022692"/>
    </source>
</evidence>
<dbReference type="GO" id="GO:0016020">
    <property type="term" value="C:membrane"/>
    <property type="evidence" value="ECO:0007669"/>
    <property type="project" value="UniProtKB-SubCell"/>
</dbReference>
<keyword evidence="10 11" id="KW-0472">Membrane</keyword>
<feature type="transmembrane region" description="Helical" evidence="11">
    <location>
        <begin position="333"/>
        <end position="351"/>
    </location>
</feature>
<dbReference type="Gene3D" id="2.30.42.10">
    <property type="match status" value="1"/>
</dbReference>
<name>A0A1G1X565_9BACT</name>
<evidence type="ECO:0000313" key="13">
    <source>
        <dbReference type="EMBL" id="OGY35148.1"/>
    </source>
</evidence>
<keyword evidence="4" id="KW-0645">Protease</keyword>
<evidence type="ECO:0000256" key="7">
    <source>
        <dbReference type="ARBA" id="ARBA00022833"/>
    </source>
</evidence>
<dbReference type="PANTHER" id="PTHR42837">
    <property type="entry name" value="REGULATOR OF SIGMA-E PROTEASE RSEP"/>
    <property type="match status" value="1"/>
</dbReference>
<gene>
    <name evidence="13" type="ORF">A3D99_00165</name>
</gene>
<keyword evidence="8 11" id="KW-1133">Transmembrane helix</keyword>
<proteinExistence type="inferred from homology"/>
<evidence type="ECO:0000256" key="6">
    <source>
        <dbReference type="ARBA" id="ARBA00022801"/>
    </source>
</evidence>
<evidence type="ECO:0000256" key="2">
    <source>
        <dbReference type="ARBA" id="ARBA00004141"/>
    </source>
</evidence>
<accession>A0A1G1X565</accession>
<dbReference type="PANTHER" id="PTHR42837:SF2">
    <property type="entry name" value="MEMBRANE METALLOPROTEASE ARASP2, CHLOROPLASTIC-RELATED"/>
    <property type="match status" value="1"/>
</dbReference>
<dbReference type="InterPro" id="IPR004387">
    <property type="entry name" value="Pept_M50_Zn"/>
</dbReference>
<feature type="transmembrane region" description="Helical" evidence="11">
    <location>
        <begin position="93"/>
        <end position="113"/>
    </location>
</feature>
<keyword evidence="6" id="KW-0378">Hydrolase</keyword>
<dbReference type="EMBL" id="MHHR01000003">
    <property type="protein sequence ID" value="OGY35148.1"/>
    <property type="molecule type" value="Genomic_DNA"/>
</dbReference>
<keyword evidence="5 11" id="KW-0812">Transmembrane</keyword>
<evidence type="ECO:0000313" key="14">
    <source>
        <dbReference type="Proteomes" id="UP000177528"/>
    </source>
</evidence>